<protein>
    <submittedName>
        <fullName evidence="2">Uncharacterized protein</fullName>
    </submittedName>
</protein>
<keyword evidence="1" id="KW-0812">Transmembrane</keyword>
<reference evidence="2" key="1">
    <citation type="journal article" date="2012" name="Nature">
        <title>The tomato genome sequence provides insights into fleshy fruit evolution.</title>
        <authorList>
            <consortium name="Tomato Genome Consortium"/>
        </authorList>
    </citation>
    <scope>NUCLEOTIDE SEQUENCE [LARGE SCALE GENOMIC DNA]</scope>
    <source>
        <strain evidence="2">cv. Heinz 1706</strain>
    </source>
</reference>
<name>A0A3Q7HBR9_SOLLC</name>
<evidence type="ECO:0000256" key="1">
    <source>
        <dbReference type="SAM" id="Phobius"/>
    </source>
</evidence>
<dbReference type="InParanoid" id="A0A3Q7HBR9"/>
<feature type="transmembrane region" description="Helical" evidence="1">
    <location>
        <begin position="48"/>
        <end position="69"/>
    </location>
</feature>
<dbReference type="EnsemblPlants" id="Solyc05g023833.1.1">
    <property type="protein sequence ID" value="Solyc05g023833.1.1"/>
    <property type="gene ID" value="Solyc05g023833.1"/>
</dbReference>
<sequence length="115" mass="12978">METETTKLKTKKMNLQINFVNLGAVVRMGMEKERSSILGFGNFVDGKLILAGTCEGLIWWSFLLCSLLWLEHGALSAALTGYRTMFPLFYILRKITNESYTSEALRNTSFPADIC</sequence>
<dbReference type="AlphaFoldDB" id="A0A3Q7HBR9"/>
<dbReference type="Proteomes" id="UP000004994">
    <property type="component" value="Chromosome 5"/>
</dbReference>
<proteinExistence type="predicted"/>
<dbReference type="Gramene" id="Solyc05g023833.1.1">
    <property type="protein sequence ID" value="Solyc05g023833.1.1"/>
    <property type="gene ID" value="Solyc05g023833.1"/>
</dbReference>
<reference evidence="2" key="2">
    <citation type="submission" date="2019-01" db="UniProtKB">
        <authorList>
            <consortium name="EnsemblPlants"/>
        </authorList>
    </citation>
    <scope>IDENTIFICATION</scope>
    <source>
        <strain evidence="2">cv. Heinz 1706</strain>
    </source>
</reference>
<organism evidence="2">
    <name type="scientific">Solanum lycopersicum</name>
    <name type="common">Tomato</name>
    <name type="synonym">Lycopersicon esculentum</name>
    <dbReference type="NCBI Taxonomy" id="4081"/>
    <lineage>
        <taxon>Eukaryota</taxon>
        <taxon>Viridiplantae</taxon>
        <taxon>Streptophyta</taxon>
        <taxon>Embryophyta</taxon>
        <taxon>Tracheophyta</taxon>
        <taxon>Spermatophyta</taxon>
        <taxon>Magnoliopsida</taxon>
        <taxon>eudicotyledons</taxon>
        <taxon>Gunneridae</taxon>
        <taxon>Pentapetalae</taxon>
        <taxon>asterids</taxon>
        <taxon>lamiids</taxon>
        <taxon>Solanales</taxon>
        <taxon>Solanaceae</taxon>
        <taxon>Solanoideae</taxon>
        <taxon>Solaneae</taxon>
        <taxon>Solanum</taxon>
        <taxon>Solanum subgen. Lycopersicon</taxon>
    </lineage>
</organism>
<keyword evidence="1" id="KW-1133">Transmembrane helix</keyword>
<keyword evidence="1" id="KW-0472">Membrane</keyword>
<keyword evidence="3" id="KW-1185">Reference proteome</keyword>
<accession>A0A3Q7HBR9</accession>
<evidence type="ECO:0000313" key="3">
    <source>
        <dbReference type="Proteomes" id="UP000004994"/>
    </source>
</evidence>
<evidence type="ECO:0000313" key="2">
    <source>
        <dbReference type="EnsemblPlants" id="Solyc05g023833.1.1"/>
    </source>
</evidence>